<dbReference type="InterPro" id="IPR003593">
    <property type="entry name" value="AAA+_ATPase"/>
</dbReference>
<dbReference type="AlphaFoldDB" id="A0A2S3W2T4"/>
<dbReference type="EMBL" id="POTC01000015">
    <property type="protein sequence ID" value="POF62853.1"/>
    <property type="molecule type" value="Genomic_DNA"/>
</dbReference>
<dbReference type="GO" id="GO:0003677">
    <property type="term" value="F:DNA binding"/>
    <property type="evidence" value="ECO:0007669"/>
    <property type="project" value="InterPro"/>
</dbReference>
<dbReference type="PANTHER" id="PTHR13779:SF7">
    <property type="entry name" value="ATPASE WRNIP1"/>
    <property type="match status" value="1"/>
</dbReference>
<dbReference type="InterPro" id="IPR051314">
    <property type="entry name" value="AAA_ATPase_RarA/MGS1/WRNIP1"/>
</dbReference>
<proteinExistence type="inferred from homology"/>
<evidence type="ECO:0000256" key="3">
    <source>
        <dbReference type="ARBA" id="ARBA00020776"/>
    </source>
</evidence>
<dbReference type="SUPFAM" id="SSF48019">
    <property type="entry name" value="post-AAA+ oligomerization domain-like"/>
    <property type="match status" value="1"/>
</dbReference>
<protein>
    <recommendedName>
        <fullName evidence="3">Replication-associated recombination protein A</fullName>
    </recommendedName>
</protein>
<feature type="domain" description="AAA+ ATPase" evidence="6">
    <location>
        <begin position="46"/>
        <end position="166"/>
    </location>
</feature>
<dbReference type="GO" id="GO:0006261">
    <property type="term" value="P:DNA-templated DNA replication"/>
    <property type="evidence" value="ECO:0007669"/>
    <property type="project" value="TreeGrafter"/>
</dbReference>
<dbReference type="Gene3D" id="1.20.272.10">
    <property type="match status" value="1"/>
</dbReference>
<dbReference type="SMART" id="SM00382">
    <property type="entry name" value="AAA"/>
    <property type="match status" value="1"/>
</dbReference>
<evidence type="ECO:0000256" key="5">
    <source>
        <dbReference type="ARBA" id="ARBA00022840"/>
    </source>
</evidence>
<dbReference type="GO" id="GO:0008047">
    <property type="term" value="F:enzyme activator activity"/>
    <property type="evidence" value="ECO:0007669"/>
    <property type="project" value="TreeGrafter"/>
</dbReference>
<dbReference type="CDD" id="cd18139">
    <property type="entry name" value="HLD_clamp_RarA"/>
    <property type="match status" value="1"/>
</dbReference>
<dbReference type="Pfam" id="PF12002">
    <property type="entry name" value="MgsA_C"/>
    <property type="match status" value="1"/>
</dbReference>
<dbReference type="RefSeq" id="WP_110095089.1">
    <property type="nucleotide sequence ID" value="NZ_NKUE01000016.1"/>
</dbReference>
<keyword evidence="4" id="KW-0547">Nucleotide-binding</keyword>
<comment type="function">
    <text evidence="1">DNA-dependent ATPase that plays important roles in cellular responses to stalled DNA replication processes.</text>
</comment>
<dbReference type="InterPro" id="IPR027417">
    <property type="entry name" value="P-loop_NTPase"/>
</dbReference>
<reference evidence="7 8" key="1">
    <citation type="submission" date="2018-01" db="EMBL/GenBank/DDBJ databases">
        <title>Draft Genome Sequence of Komagataeibacter maltaceti LMG 1529, a Vinegar Producing Acetic Acid Bacterium Isolated from Malt Vinegar Brewery Acetifiers.</title>
        <authorList>
            <person name="Zhang Q."/>
            <person name="Hollensteiner J."/>
            <person name="Poehlein A."/>
            <person name="Daniel R."/>
        </authorList>
    </citation>
    <scope>NUCLEOTIDE SEQUENCE [LARGE SCALE GENOMIC DNA]</scope>
    <source>
        <strain evidence="7 8">LMG 1529</strain>
    </source>
</reference>
<dbReference type="Gene3D" id="1.10.8.60">
    <property type="match status" value="1"/>
</dbReference>
<dbReference type="CDD" id="cd00009">
    <property type="entry name" value="AAA"/>
    <property type="match status" value="1"/>
</dbReference>
<comment type="similarity">
    <text evidence="2">Belongs to the AAA ATPase family. RarA/MGS1/WRNIP1 subfamily.</text>
</comment>
<evidence type="ECO:0000259" key="6">
    <source>
        <dbReference type="SMART" id="SM00382"/>
    </source>
</evidence>
<dbReference type="Gene3D" id="1.10.3710.10">
    <property type="entry name" value="DNA polymerase III clamp loader subunits, C-terminal domain"/>
    <property type="match status" value="1"/>
</dbReference>
<dbReference type="OrthoDB" id="9778364at2"/>
<dbReference type="InterPro" id="IPR021886">
    <property type="entry name" value="MgsA_C"/>
</dbReference>
<sequence length="431" mass="47405">MTSLFETLAPRPLAEALRPERIEDVIGQKHLLAPDRPIGRMVASGRLSSMIFWGPPGTGKTTLARILAASSGMAFEQISAVMSGLPELKKALVKAQANRQQGQAKGMVLFVDEIHRWNRAQQDALLPYVDDGTVVLIGATTENPSFELNRALASRAQVMVLERLDTHDLSVLLERAEAHLGRQLPLDAQARAELLNMADGDGRYLLVMVEALSDLGTDTPVTSAQLHTLVQRKAHAGDKGSDIHHALLSAFQKSIRGSDVQAALYWLARLLKSGEPPRAILRRLMVMATEEVGLADPRAIEQAAACAAVFERIGEPEGLPALAQCVGYLATAIKSNAIYKAFYAAMDLAETQGSIMPPKHVINAPTALMKAQGFKDGYRYDHDFPHAFSGQQFFPDALSGPDRPELYRPNERGYERDILKRMAWWDQRRET</sequence>
<dbReference type="PANTHER" id="PTHR13779">
    <property type="entry name" value="WERNER HELICASE-INTERACTING PROTEIN 1 FAMILY MEMBER"/>
    <property type="match status" value="1"/>
</dbReference>
<dbReference type="GO" id="GO:0005524">
    <property type="term" value="F:ATP binding"/>
    <property type="evidence" value="ECO:0007669"/>
    <property type="project" value="UniProtKB-KW"/>
</dbReference>
<dbReference type="InterPro" id="IPR008921">
    <property type="entry name" value="DNA_pol3_clamp-load_cplx_C"/>
</dbReference>
<comment type="caution">
    <text evidence="7">The sequence shown here is derived from an EMBL/GenBank/DDBJ whole genome shotgun (WGS) entry which is preliminary data.</text>
</comment>
<keyword evidence="8" id="KW-1185">Reference proteome</keyword>
<dbReference type="GO" id="GO:0000731">
    <property type="term" value="P:DNA synthesis involved in DNA repair"/>
    <property type="evidence" value="ECO:0007669"/>
    <property type="project" value="TreeGrafter"/>
</dbReference>
<name>A0A2S3W2T4_9PROT</name>
<evidence type="ECO:0000256" key="2">
    <source>
        <dbReference type="ARBA" id="ARBA00008959"/>
    </source>
</evidence>
<evidence type="ECO:0000313" key="8">
    <source>
        <dbReference type="Proteomes" id="UP000237344"/>
    </source>
</evidence>
<dbReference type="GO" id="GO:0016887">
    <property type="term" value="F:ATP hydrolysis activity"/>
    <property type="evidence" value="ECO:0007669"/>
    <property type="project" value="InterPro"/>
</dbReference>
<keyword evidence="5" id="KW-0067">ATP-binding</keyword>
<dbReference type="FunFam" id="3.40.50.300:FF:000137">
    <property type="entry name" value="Replication-associated recombination protein A"/>
    <property type="match status" value="1"/>
</dbReference>
<evidence type="ECO:0000256" key="1">
    <source>
        <dbReference type="ARBA" id="ARBA00002393"/>
    </source>
</evidence>
<dbReference type="GO" id="GO:0017116">
    <property type="term" value="F:single-stranded DNA helicase activity"/>
    <property type="evidence" value="ECO:0007669"/>
    <property type="project" value="TreeGrafter"/>
</dbReference>
<evidence type="ECO:0000256" key="4">
    <source>
        <dbReference type="ARBA" id="ARBA00022741"/>
    </source>
</evidence>
<dbReference type="InterPro" id="IPR032423">
    <property type="entry name" value="AAA_assoc_2"/>
</dbReference>
<dbReference type="Gene3D" id="3.40.50.300">
    <property type="entry name" value="P-loop containing nucleotide triphosphate hydrolases"/>
    <property type="match status" value="1"/>
</dbReference>
<dbReference type="Pfam" id="PF00004">
    <property type="entry name" value="AAA"/>
    <property type="match status" value="1"/>
</dbReference>
<dbReference type="Pfam" id="PF16193">
    <property type="entry name" value="AAA_assoc_2"/>
    <property type="match status" value="1"/>
</dbReference>
<gene>
    <name evidence="7" type="primary">rarA_2</name>
    <name evidence="7" type="ORF">KMAL_14630</name>
</gene>
<accession>A0A2S3W2T4</accession>
<dbReference type="InterPro" id="IPR003959">
    <property type="entry name" value="ATPase_AAA_core"/>
</dbReference>
<organism evidence="7 8">
    <name type="scientific">Novacetimonas maltaceti</name>
    <dbReference type="NCBI Taxonomy" id="1203393"/>
    <lineage>
        <taxon>Bacteria</taxon>
        <taxon>Pseudomonadati</taxon>
        <taxon>Pseudomonadota</taxon>
        <taxon>Alphaproteobacteria</taxon>
        <taxon>Acetobacterales</taxon>
        <taxon>Acetobacteraceae</taxon>
        <taxon>Novacetimonas</taxon>
    </lineage>
</organism>
<dbReference type="Proteomes" id="UP000237344">
    <property type="component" value="Unassembled WGS sequence"/>
</dbReference>
<dbReference type="SUPFAM" id="SSF52540">
    <property type="entry name" value="P-loop containing nucleoside triphosphate hydrolases"/>
    <property type="match status" value="1"/>
</dbReference>
<evidence type="ECO:0000313" key="7">
    <source>
        <dbReference type="EMBL" id="POF62853.1"/>
    </source>
</evidence>